<evidence type="ECO:0000313" key="2">
    <source>
        <dbReference type="EMBL" id="GLK77100.1"/>
    </source>
</evidence>
<protein>
    <recommendedName>
        <fullName evidence="4">DUF937 domain-containing protein</fullName>
    </recommendedName>
</protein>
<evidence type="ECO:0000256" key="1">
    <source>
        <dbReference type="SAM" id="MobiDB-lite"/>
    </source>
</evidence>
<dbReference type="RefSeq" id="WP_271204935.1">
    <property type="nucleotide sequence ID" value="NZ_BSFK01000010.1"/>
</dbReference>
<dbReference type="Pfam" id="PF06078">
    <property type="entry name" value="DUF937"/>
    <property type="match status" value="1"/>
</dbReference>
<keyword evidence="3" id="KW-1185">Reference proteome</keyword>
<dbReference type="AlphaFoldDB" id="A0A9W6JGC5"/>
<reference evidence="2" key="2">
    <citation type="submission" date="2023-01" db="EMBL/GenBank/DDBJ databases">
        <authorList>
            <person name="Sun Q."/>
            <person name="Evtushenko L."/>
        </authorList>
    </citation>
    <scope>NUCLEOTIDE SEQUENCE</scope>
    <source>
        <strain evidence="2">VKM B-2555</strain>
    </source>
</reference>
<feature type="compositionally biased region" description="Polar residues" evidence="1">
    <location>
        <begin position="259"/>
        <end position="268"/>
    </location>
</feature>
<sequence length="297" mass="31033">MFPFYDLMRQAQGGAAFDNIARAYGVDPSQMRAAMAALTPAFAQGFQRQSRNDEAARRLNDMFGADVYARAFEAQAAALDPSTKAAGDDALGALFGSKEVSRAVAAQASAASGVQAEIIRKVLPVLTSILIGGFMKAAQGAGSGAGPTSPSFPGAGPFGPFWEQILSAGRKDAPAPEEKPAPEQPANPFQSWIDAFSGGAFGREGRDGPANPMGDMMADILAGAFGKSAPEPKPEPAPEQTAPQAEAAPEGERPEETSSDTAFDQMMQTGREIQAHNARAMEQIFDAFFSGPARTRG</sequence>
<dbReference type="EMBL" id="BSFK01000010">
    <property type="protein sequence ID" value="GLK77100.1"/>
    <property type="molecule type" value="Genomic_DNA"/>
</dbReference>
<comment type="caution">
    <text evidence="2">The sequence shown here is derived from an EMBL/GenBank/DDBJ whole genome shotgun (WGS) entry which is preliminary data.</text>
</comment>
<dbReference type="Proteomes" id="UP001143364">
    <property type="component" value="Unassembled WGS sequence"/>
</dbReference>
<feature type="compositionally biased region" description="Basic and acidic residues" evidence="1">
    <location>
        <begin position="169"/>
        <end position="181"/>
    </location>
</feature>
<evidence type="ECO:0000313" key="3">
    <source>
        <dbReference type="Proteomes" id="UP001143364"/>
    </source>
</evidence>
<feature type="region of interest" description="Disordered" evidence="1">
    <location>
        <begin position="140"/>
        <end position="278"/>
    </location>
</feature>
<feature type="compositionally biased region" description="Low complexity" evidence="1">
    <location>
        <begin position="238"/>
        <end position="248"/>
    </location>
</feature>
<gene>
    <name evidence="2" type="ORF">GCM10008171_23540</name>
</gene>
<evidence type="ECO:0008006" key="4">
    <source>
        <dbReference type="Google" id="ProtNLM"/>
    </source>
</evidence>
<name>A0A9W6JGC5_9HYPH</name>
<dbReference type="InterPro" id="IPR009282">
    <property type="entry name" value="DUF937"/>
</dbReference>
<proteinExistence type="predicted"/>
<accession>A0A9W6JGC5</accession>
<organism evidence="2 3">
    <name type="scientific">Methylopila jiangsuensis</name>
    <dbReference type="NCBI Taxonomy" id="586230"/>
    <lineage>
        <taxon>Bacteria</taxon>
        <taxon>Pseudomonadati</taxon>
        <taxon>Pseudomonadota</taxon>
        <taxon>Alphaproteobacteria</taxon>
        <taxon>Hyphomicrobiales</taxon>
        <taxon>Methylopilaceae</taxon>
        <taxon>Methylopila</taxon>
    </lineage>
</organism>
<reference evidence="2" key="1">
    <citation type="journal article" date="2014" name="Int. J. Syst. Evol. Microbiol.">
        <title>Complete genome sequence of Corynebacterium casei LMG S-19264T (=DSM 44701T), isolated from a smear-ripened cheese.</title>
        <authorList>
            <consortium name="US DOE Joint Genome Institute (JGI-PGF)"/>
            <person name="Walter F."/>
            <person name="Albersmeier A."/>
            <person name="Kalinowski J."/>
            <person name="Ruckert C."/>
        </authorList>
    </citation>
    <scope>NUCLEOTIDE SEQUENCE</scope>
    <source>
        <strain evidence="2">VKM B-2555</strain>
    </source>
</reference>
<feature type="compositionally biased region" description="Low complexity" evidence="1">
    <location>
        <begin position="146"/>
        <end position="161"/>
    </location>
</feature>